<evidence type="ECO:0000313" key="2">
    <source>
        <dbReference type="Proteomes" id="UP000285757"/>
    </source>
</evidence>
<gene>
    <name evidence="1" type="ORF">BK671_15495</name>
</gene>
<proteinExistence type="predicted"/>
<accession>A0A423LGE5</accession>
<dbReference type="EMBL" id="MOBU01000010">
    <property type="protein sequence ID" value="RON67369.1"/>
    <property type="molecule type" value="Genomic_DNA"/>
</dbReference>
<evidence type="ECO:0000313" key="1">
    <source>
        <dbReference type="EMBL" id="RON67369.1"/>
    </source>
</evidence>
<protein>
    <submittedName>
        <fullName evidence="1">Uncharacterized protein</fullName>
    </submittedName>
</protein>
<name>A0A423LGE5_PSEFL</name>
<dbReference type="Proteomes" id="UP000285757">
    <property type="component" value="Unassembled WGS sequence"/>
</dbReference>
<comment type="caution">
    <text evidence="1">The sequence shown here is derived from an EMBL/GenBank/DDBJ whole genome shotgun (WGS) entry which is preliminary data.</text>
</comment>
<organism evidence="1 2">
    <name type="scientific">Pseudomonas fluorescens</name>
    <dbReference type="NCBI Taxonomy" id="294"/>
    <lineage>
        <taxon>Bacteria</taxon>
        <taxon>Pseudomonadati</taxon>
        <taxon>Pseudomonadota</taxon>
        <taxon>Gammaproteobacteria</taxon>
        <taxon>Pseudomonadales</taxon>
        <taxon>Pseudomonadaceae</taxon>
        <taxon>Pseudomonas</taxon>
    </lineage>
</organism>
<reference evidence="1 2" key="1">
    <citation type="submission" date="2016-10" db="EMBL/GenBank/DDBJ databases">
        <title>Comparative genome analysis of multiple Pseudomonas spp. focuses on biocontrol and plant growth promoting traits.</title>
        <authorList>
            <person name="Tao X.-Y."/>
            <person name="Taylor C.G."/>
        </authorList>
    </citation>
    <scope>NUCLEOTIDE SEQUENCE [LARGE SCALE GENOMIC DNA]</scope>
    <source>
        <strain evidence="1 2">24D3</strain>
    </source>
</reference>
<dbReference type="AlphaFoldDB" id="A0A423LGE5"/>
<sequence length="65" mass="6925">MTAGLHSLGGIKATPLDLKSPVLRVTSDARFQFLQGDGRDEQAILASSLRRFVAALLPISKGDNC</sequence>